<dbReference type="RefSeq" id="WP_382433963.1">
    <property type="nucleotide sequence ID" value="NZ_JBHSHJ010000013.1"/>
</dbReference>
<dbReference type="Gene3D" id="2.130.10.10">
    <property type="entry name" value="YVTN repeat-like/Quinoprotein amine dehydrogenase"/>
    <property type="match status" value="1"/>
</dbReference>
<comment type="caution">
    <text evidence="1">The sequence shown here is derived from an EMBL/GenBank/DDBJ whole genome shotgun (WGS) entry which is preliminary data.</text>
</comment>
<dbReference type="InterPro" id="IPR015943">
    <property type="entry name" value="WD40/YVTN_repeat-like_dom_sf"/>
</dbReference>
<dbReference type="Pfam" id="PF07433">
    <property type="entry name" value="DUF1513"/>
    <property type="match status" value="1"/>
</dbReference>
<name>A0ABV9QK43_9BURK</name>
<dbReference type="Proteomes" id="UP001596001">
    <property type="component" value="Unassembled WGS sequence"/>
</dbReference>
<reference evidence="2" key="1">
    <citation type="journal article" date="2019" name="Int. J. Syst. Evol. Microbiol.">
        <title>The Global Catalogue of Microorganisms (GCM) 10K type strain sequencing project: providing services to taxonomists for standard genome sequencing and annotation.</title>
        <authorList>
            <consortium name="The Broad Institute Genomics Platform"/>
            <consortium name="The Broad Institute Genome Sequencing Center for Infectious Disease"/>
            <person name="Wu L."/>
            <person name="Ma J."/>
        </authorList>
    </citation>
    <scope>NUCLEOTIDE SEQUENCE [LARGE SCALE GENOMIC DNA]</scope>
    <source>
        <strain evidence="2">CCUG 49452</strain>
    </source>
</reference>
<evidence type="ECO:0000313" key="2">
    <source>
        <dbReference type="Proteomes" id="UP001596001"/>
    </source>
</evidence>
<accession>A0ABV9QK43</accession>
<evidence type="ECO:0000313" key="1">
    <source>
        <dbReference type="EMBL" id="MFC4790017.1"/>
    </source>
</evidence>
<organism evidence="1 2">
    <name type="scientific">Giesbergeria sinuosa</name>
    <dbReference type="NCBI Taxonomy" id="80883"/>
    <lineage>
        <taxon>Bacteria</taxon>
        <taxon>Pseudomonadati</taxon>
        <taxon>Pseudomonadota</taxon>
        <taxon>Betaproteobacteria</taxon>
        <taxon>Burkholderiales</taxon>
        <taxon>Comamonadaceae</taxon>
        <taxon>Giesbergeria</taxon>
    </lineage>
</organism>
<protein>
    <submittedName>
        <fullName evidence="1">DUF1513 domain-containing protein</fullName>
    </submittedName>
</protein>
<sequence length="369" mass="39806">MPMVTEGMALSRRQALHIVAAWSLAAKAQAAVTPPTRLLAAWQAQAQYHIGIVALDTQQCSIAQSLETPTRPHGLLIEPSGSVLAVARRPGDWILRWNSATATTQWHWIEEDRQFNGHILLSQDGQHLWSTETNQESQRGLLGLRDATTLEQIQEFDTQGLDPHQLLALPVRVGRYPAGTLMVANGGVRTLAESGRHKQTQQPLDASLVALSPLRGEVLGQWRLRDPWLSIRHLAWDASSQRLGIALQAEHLGAADRHTAPVLAVWDGVGLHTATKQPPVMGYGGDIIALPGSGFAVSCTRADVIAIYTADGCWVANVAHSGAGALARTATRWLAAGQAGILQQTIAPLAAAHGVATQCQWDNHWQSIP</sequence>
<dbReference type="EMBL" id="JBHSHJ010000013">
    <property type="protein sequence ID" value="MFC4790017.1"/>
    <property type="molecule type" value="Genomic_DNA"/>
</dbReference>
<proteinExistence type="predicted"/>
<keyword evidence="2" id="KW-1185">Reference proteome</keyword>
<dbReference type="InterPro" id="IPR008311">
    <property type="entry name" value="UCP028101"/>
</dbReference>
<dbReference type="InterPro" id="IPR011044">
    <property type="entry name" value="Quino_amine_DH_bsu"/>
</dbReference>
<dbReference type="SUPFAM" id="SSF50969">
    <property type="entry name" value="YVTN repeat-like/Quinoprotein amine dehydrogenase"/>
    <property type="match status" value="1"/>
</dbReference>
<gene>
    <name evidence="1" type="ORF">ACFO6X_13605</name>
</gene>